<accession>S8CZL8</accession>
<proteinExistence type="predicted"/>
<evidence type="ECO:0000256" key="1">
    <source>
        <dbReference type="ARBA" id="ARBA00022664"/>
    </source>
</evidence>
<comment type="caution">
    <text evidence="3">The sequence shown here is derived from an EMBL/GenBank/DDBJ whole genome shotgun (WGS) entry which is preliminary data.</text>
</comment>
<dbReference type="GO" id="GO:0003729">
    <property type="term" value="F:mRNA binding"/>
    <property type="evidence" value="ECO:0007669"/>
    <property type="project" value="InterPro"/>
</dbReference>
<dbReference type="Pfam" id="PF04818">
    <property type="entry name" value="CID"/>
    <property type="match status" value="1"/>
</dbReference>
<name>S8CZL8_9LAMI</name>
<reference evidence="3 4" key="1">
    <citation type="journal article" date="2013" name="BMC Genomics">
        <title>The miniature genome of a carnivorous plant Genlisea aurea contains a low number of genes and short non-coding sequences.</title>
        <authorList>
            <person name="Leushkin E.V."/>
            <person name="Sutormin R.A."/>
            <person name="Nabieva E.R."/>
            <person name="Penin A.A."/>
            <person name="Kondrashov A.S."/>
            <person name="Logacheva M.D."/>
        </authorList>
    </citation>
    <scope>NUCLEOTIDE SEQUENCE [LARGE SCALE GENOMIC DNA]</scope>
</reference>
<evidence type="ECO:0000313" key="3">
    <source>
        <dbReference type="EMBL" id="EPS70546.1"/>
    </source>
</evidence>
<keyword evidence="4" id="KW-1185">Reference proteome</keyword>
<protein>
    <recommendedName>
        <fullName evidence="2">CID domain-containing protein</fullName>
    </recommendedName>
</protein>
<evidence type="ECO:0000259" key="2">
    <source>
        <dbReference type="PROSITE" id="PS51391"/>
    </source>
</evidence>
<keyword evidence="1" id="KW-0507">mRNA processing</keyword>
<dbReference type="InterPro" id="IPR006569">
    <property type="entry name" value="CID_dom"/>
</dbReference>
<dbReference type="GO" id="GO:0000993">
    <property type="term" value="F:RNA polymerase II complex binding"/>
    <property type="evidence" value="ECO:0007669"/>
    <property type="project" value="InterPro"/>
</dbReference>
<gene>
    <name evidence="3" type="ORF">M569_04214</name>
</gene>
<dbReference type="FunFam" id="1.25.40.90:FF:000023">
    <property type="entry name" value="polyadenylation and cleavage factor homolog 4"/>
    <property type="match status" value="1"/>
</dbReference>
<dbReference type="EMBL" id="AUSU01001646">
    <property type="protein sequence ID" value="EPS70546.1"/>
    <property type="molecule type" value="Genomic_DNA"/>
</dbReference>
<dbReference type="PANTHER" id="PTHR15921">
    <property type="entry name" value="PRE-MRNA CLEAVAGE COMPLEX II"/>
    <property type="match status" value="1"/>
</dbReference>
<dbReference type="Gene3D" id="1.25.40.90">
    <property type="match status" value="1"/>
</dbReference>
<dbReference type="GO" id="GO:0031124">
    <property type="term" value="P:mRNA 3'-end processing"/>
    <property type="evidence" value="ECO:0007669"/>
    <property type="project" value="InterPro"/>
</dbReference>
<dbReference type="InterPro" id="IPR045154">
    <property type="entry name" value="PCF11-like"/>
</dbReference>
<dbReference type="InterPro" id="IPR047415">
    <property type="entry name" value="Pcf11_CID"/>
</dbReference>
<dbReference type="CDD" id="cd16982">
    <property type="entry name" value="CID_Pcf11"/>
    <property type="match status" value="1"/>
</dbReference>
<sequence>FVDCRQIPPFGSVSSPSIMDRASRLQSSVPLSRGTIYKSPAIQSDGVGIKPIPPSILDRFRAMVKEREEELGVLRRGAPLPLRIDEMLRLYEIVLSELTMNSKPIITDLTIIAGEQREHAEGIVDVICSRIIEVRAEHKLPALYLLDSIVKNIGKEYITYFSAHLPEVFCAAYSQIHPNMHPAMRHLFGTWSSVFPLSVLRKIEDQLQFSPSMNMQFSGLSSSRASESPKPVHGIHINPKYLEAHQKFGDSSVDSVCLNEI</sequence>
<dbReference type="Proteomes" id="UP000015453">
    <property type="component" value="Unassembled WGS sequence"/>
</dbReference>
<dbReference type="OrthoDB" id="907180at2759"/>
<organism evidence="3 4">
    <name type="scientific">Genlisea aurea</name>
    <dbReference type="NCBI Taxonomy" id="192259"/>
    <lineage>
        <taxon>Eukaryota</taxon>
        <taxon>Viridiplantae</taxon>
        <taxon>Streptophyta</taxon>
        <taxon>Embryophyta</taxon>
        <taxon>Tracheophyta</taxon>
        <taxon>Spermatophyta</taxon>
        <taxon>Magnoliopsida</taxon>
        <taxon>eudicotyledons</taxon>
        <taxon>Gunneridae</taxon>
        <taxon>Pentapetalae</taxon>
        <taxon>asterids</taxon>
        <taxon>lamiids</taxon>
        <taxon>Lamiales</taxon>
        <taxon>Lentibulariaceae</taxon>
        <taxon>Genlisea</taxon>
    </lineage>
</organism>
<feature type="domain" description="CID" evidence="2">
    <location>
        <begin position="83"/>
        <end position="211"/>
    </location>
</feature>
<evidence type="ECO:0000313" key="4">
    <source>
        <dbReference type="Proteomes" id="UP000015453"/>
    </source>
</evidence>
<dbReference type="InterPro" id="IPR008942">
    <property type="entry name" value="ENTH_VHS"/>
</dbReference>
<dbReference type="PROSITE" id="PS51391">
    <property type="entry name" value="CID"/>
    <property type="match status" value="1"/>
</dbReference>
<dbReference type="GO" id="GO:0005849">
    <property type="term" value="C:mRNA cleavage factor complex"/>
    <property type="evidence" value="ECO:0007669"/>
    <property type="project" value="TreeGrafter"/>
</dbReference>
<dbReference type="AlphaFoldDB" id="S8CZL8"/>
<dbReference type="SMART" id="SM00582">
    <property type="entry name" value="RPR"/>
    <property type="match status" value="1"/>
</dbReference>
<dbReference type="SUPFAM" id="SSF48464">
    <property type="entry name" value="ENTH/VHS domain"/>
    <property type="match status" value="1"/>
</dbReference>
<dbReference type="PANTHER" id="PTHR15921:SF12">
    <property type="entry name" value="POLYADENYLATION AND CLEAVAGE FACTOR HOMOLOG 4"/>
    <property type="match status" value="1"/>
</dbReference>
<dbReference type="GO" id="GO:0005737">
    <property type="term" value="C:cytoplasm"/>
    <property type="evidence" value="ECO:0007669"/>
    <property type="project" value="TreeGrafter"/>
</dbReference>
<dbReference type="GO" id="GO:0006369">
    <property type="term" value="P:termination of RNA polymerase II transcription"/>
    <property type="evidence" value="ECO:0007669"/>
    <property type="project" value="InterPro"/>
</dbReference>
<feature type="non-terminal residue" evidence="3">
    <location>
        <position position="1"/>
    </location>
</feature>